<feature type="chain" id="PRO_5043845655" evidence="1">
    <location>
        <begin position="22"/>
        <end position="251"/>
    </location>
</feature>
<sequence length="251" mass="27647">MKRTLMMVMLTLLVTVGLACGADKQPEPFTVVGSEELKAMIDRKEAGLEVIDARTPEEYQEVHIKGAKNIPLPELEKNPAVLAFPKDAKLVFYCNGFKCGKSPKAARLAATLGYRNLYVLSEGMPAWEEKGFAIYAGPDYEKKIDTTRIQPKELQAMLTSAPDKLTLVDVRDQKEFAEGHIPGAVNIPVTSFAARSAGLDKEKKIIVYCNSGGRSYNAYRKLQKMAYKNIAQTIFSDWEEAGLPVAKGTAP</sequence>
<dbReference type="EMBL" id="JAHCVJ010000004">
    <property type="protein sequence ID" value="MBT0664985.1"/>
    <property type="molecule type" value="Genomic_DNA"/>
</dbReference>
<dbReference type="InterPro" id="IPR001307">
    <property type="entry name" value="Thiosulphate_STrfase_CS"/>
</dbReference>
<feature type="domain" description="Rhodanese" evidence="2">
    <location>
        <begin position="161"/>
        <end position="247"/>
    </location>
</feature>
<accession>A0AAW4L628</accession>
<dbReference type="RefSeq" id="WP_214171754.1">
    <property type="nucleotide sequence ID" value="NZ_JAHCVJ010000004.1"/>
</dbReference>
<keyword evidence="4" id="KW-1185">Reference proteome</keyword>
<comment type="caution">
    <text evidence="3">The sequence shown here is derived from an EMBL/GenBank/DDBJ whole genome shotgun (WGS) entry which is preliminary data.</text>
</comment>
<dbReference type="AlphaFoldDB" id="A0AAW4L628"/>
<dbReference type="Proteomes" id="UP000811899">
    <property type="component" value="Unassembled WGS sequence"/>
</dbReference>
<dbReference type="InterPro" id="IPR036873">
    <property type="entry name" value="Rhodanese-like_dom_sf"/>
</dbReference>
<dbReference type="PROSITE" id="PS50206">
    <property type="entry name" value="RHODANESE_3"/>
    <property type="match status" value="2"/>
</dbReference>
<evidence type="ECO:0000313" key="3">
    <source>
        <dbReference type="EMBL" id="MBT0664985.1"/>
    </source>
</evidence>
<dbReference type="PROSITE" id="PS00380">
    <property type="entry name" value="RHODANESE_1"/>
    <property type="match status" value="1"/>
</dbReference>
<organism evidence="3 4">
    <name type="scientific">Geoanaerobacter pelophilus</name>
    <dbReference type="NCBI Taxonomy" id="60036"/>
    <lineage>
        <taxon>Bacteria</taxon>
        <taxon>Pseudomonadati</taxon>
        <taxon>Thermodesulfobacteriota</taxon>
        <taxon>Desulfuromonadia</taxon>
        <taxon>Geobacterales</taxon>
        <taxon>Geobacteraceae</taxon>
        <taxon>Geoanaerobacter</taxon>
    </lineage>
</organism>
<dbReference type="CDD" id="cd00158">
    <property type="entry name" value="RHOD"/>
    <property type="match status" value="2"/>
</dbReference>
<dbReference type="Pfam" id="PF00581">
    <property type="entry name" value="Rhodanese"/>
    <property type="match status" value="2"/>
</dbReference>
<name>A0AAW4L628_9BACT</name>
<evidence type="ECO:0000313" key="4">
    <source>
        <dbReference type="Proteomes" id="UP000811899"/>
    </source>
</evidence>
<protein>
    <submittedName>
        <fullName evidence="3">Rhodanese-like domain-containing protein</fullName>
    </submittedName>
</protein>
<reference evidence="3 4" key="1">
    <citation type="submission" date="2021-05" db="EMBL/GenBank/DDBJ databases">
        <title>The draft genome of Geobacter pelophilus DSM 12255.</title>
        <authorList>
            <person name="Xu Z."/>
            <person name="Masuda Y."/>
            <person name="Itoh H."/>
            <person name="Senoo K."/>
        </authorList>
    </citation>
    <scope>NUCLEOTIDE SEQUENCE [LARGE SCALE GENOMIC DNA]</scope>
    <source>
        <strain evidence="3 4">DSM 12255</strain>
    </source>
</reference>
<dbReference type="InterPro" id="IPR050229">
    <property type="entry name" value="GlpE_sulfurtransferase"/>
</dbReference>
<dbReference type="PROSITE" id="PS51257">
    <property type="entry name" value="PROKAR_LIPOPROTEIN"/>
    <property type="match status" value="1"/>
</dbReference>
<proteinExistence type="predicted"/>
<feature type="domain" description="Rhodanese" evidence="2">
    <location>
        <begin position="44"/>
        <end position="136"/>
    </location>
</feature>
<evidence type="ECO:0000259" key="2">
    <source>
        <dbReference type="PROSITE" id="PS50206"/>
    </source>
</evidence>
<dbReference type="Gene3D" id="3.40.250.10">
    <property type="entry name" value="Rhodanese-like domain"/>
    <property type="match status" value="2"/>
</dbReference>
<dbReference type="PANTHER" id="PTHR43031">
    <property type="entry name" value="FAD-DEPENDENT OXIDOREDUCTASE"/>
    <property type="match status" value="1"/>
</dbReference>
<dbReference type="GO" id="GO:0004792">
    <property type="term" value="F:thiosulfate-cyanide sulfurtransferase activity"/>
    <property type="evidence" value="ECO:0007669"/>
    <property type="project" value="InterPro"/>
</dbReference>
<dbReference type="SMART" id="SM00450">
    <property type="entry name" value="RHOD"/>
    <property type="match status" value="2"/>
</dbReference>
<dbReference type="InterPro" id="IPR001763">
    <property type="entry name" value="Rhodanese-like_dom"/>
</dbReference>
<evidence type="ECO:0000256" key="1">
    <source>
        <dbReference type="SAM" id="SignalP"/>
    </source>
</evidence>
<gene>
    <name evidence="3" type="ORF">KI809_11830</name>
</gene>
<dbReference type="PANTHER" id="PTHR43031:SF1">
    <property type="entry name" value="PYRIDINE NUCLEOTIDE-DISULPHIDE OXIDOREDUCTASE"/>
    <property type="match status" value="1"/>
</dbReference>
<dbReference type="SUPFAM" id="SSF52821">
    <property type="entry name" value="Rhodanese/Cell cycle control phosphatase"/>
    <property type="match status" value="2"/>
</dbReference>
<feature type="signal peptide" evidence="1">
    <location>
        <begin position="1"/>
        <end position="21"/>
    </location>
</feature>
<keyword evidence="1" id="KW-0732">Signal</keyword>